<sequence>MKALLAMTTAVLSFTALSVAAAPMQLLVPGSDAKDFGIQCQMDGKVTYLVRKDVGNRDYHVARNIYVTQLDGGRLAFSFLRGFVSADMYDTYFSATGESCNTFEQ</sequence>
<name>A0A1G8HLE7_9PSED</name>
<evidence type="ECO:0000313" key="2">
    <source>
        <dbReference type="EMBL" id="SDI07454.1"/>
    </source>
</evidence>
<proteinExistence type="predicted"/>
<dbReference type="AlphaFoldDB" id="A0A1G8HLE7"/>
<evidence type="ECO:0000256" key="1">
    <source>
        <dbReference type="SAM" id="SignalP"/>
    </source>
</evidence>
<dbReference type="EMBL" id="FNDS01000005">
    <property type="protein sequence ID" value="SDI07454.1"/>
    <property type="molecule type" value="Genomic_DNA"/>
</dbReference>
<dbReference type="OrthoDB" id="7033093at2"/>
<protein>
    <recommendedName>
        <fullName evidence="4">Membrane-bound lysozyme-inhibitor of c-type lysozyme</fullName>
    </recommendedName>
</protein>
<keyword evidence="3" id="KW-1185">Reference proteome</keyword>
<gene>
    <name evidence="2" type="ORF">SAMN05216272_105307</name>
</gene>
<feature type="signal peptide" evidence="1">
    <location>
        <begin position="1"/>
        <end position="21"/>
    </location>
</feature>
<evidence type="ECO:0008006" key="4">
    <source>
        <dbReference type="Google" id="ProtNLM"/>
    </source>
</evidence>
<dbReference type="RefSeq" id="WP_090263217.1">
    <property type="nucleotide sequence ID" value="NZ_FNDS01000005.1"/>
</dbReference>
<keyword evidence="1" id="KW-0732">Signal</keyword>
<feature type="chain" id="PRO_5011461127" description="Membrane-bound lysozyme-inhibitor of c-type lysozyme" evidence="1">
    <location>
        <begin position="22"/>
        <end position="105"/>
    </location>
</feature>
<organism evidence="2 3">
    <name type="scientific">Pseudomonas panipatensis</name>
    <dbReference type="NCBI Taxonomy" id="428992"/>
    <lineage>
        <taxon>Bacteria</taxon>
        <taxon>Pseudomonadati</taxon>
        <taxon>Pseudomonadota</taxon>
        <taxon>Gammaproteobacteria</taxon>
        <taxon>Pseudomonadales</taxon>
        <taxon>Pseudomonadaceae</taxon>
        <taxon>Pseudomonas</taxon>
    </lineage>
</organism>
<reference evidence="3" key="1">
    <citation type="submission" date="2016-10" db="EMBL/GenBank/DDBJ databases">
        <authorList>
            <person name="Varghese N."/>
            <person name="Submissions S."/>
        </authorList>
    </citation>
    <scope>NUCLEOTIDE SEQUENCE [LARGE SCALE GENOMIC DNA]</scope>
    <source>
        <strain evidence="3">CCM 7469</strain>
    </source>
</reference>
<accession>A0A1G8HLE7</accession>
<evidence type="ECO:0000313" key="3">
    <source>
        <dbReference type="Proteomes" id="UP000199636"/>
    </source>
</evidence>
<dbReference type="Proteomes" id="UP000199636">
    <property type="component" value="Unassembled WGS sequence"/>
</dbReference>